<feature type="signal peptide" evidence="5">
    <location>
        <begin position="1"/>
        <end position="26"/>
    </location>
</feature>
<dbReference type="InterPro" id="IPR014395">
    <property type="entry name" value="Pen/GL7ACA/AHL_acylase"/>
</dbReference>
<dbReference type="InterPro" id="IPR023343">
    <property type="entry name" value="Penicillin_amidase_dom1"/>
</dbReference>
<comment type="caution">
    <text evidence="6">The sequence shown here is derived from an EMBL/GenBank/DDBJ whole genome shotgun (WGS) entry which is preliminary data.</text>
</comment>
<dbReference type="PANTHER" id="PTHR34218">
    <property type="entry name" value="PEPTIDASE S45 PENICILLIN AMIDASE"/>
    <property type="match status" value="1"/>
</dbReference>
<dbReference type="PIRSF" id="PIRSF001227">
    <property type="entry name" value="Pen_acylase"/>
    <property type="match status" value="1"/>
</dbReference>
<feature type="chain" id="PRO_5045061382" evidence="5">
    <location>
        <begin position="27"/>
        <end position="756"/>
    </location>
</feature>
<dbReference type="Pfam" id="PF01804">
    <property type="entry name" value="Penicil_amidase"/>
    <property type="match status" value="1"/>
</dbReference>
<dbReference type="RefSeq" id="WP_379678525.1">
    <property type="nucleotide sequence ID" value="NZ_JBHLWP010000009.1"/>
</dbReference>
<dbReference type="InterPro" id="IPR043146">
    <property type="entry name" value="Penicillin_amidase_N_B-knob"/>
</dbReference>
<dbReference type="InterPro" id="IPR029055">
    <property type="entry name" value="Ntn_hydrolases_N"/>
</dbReference>
<organism evidence="6 7">
    <name type="scientific">Massilia consociata</name>
    <dbReference type="NCBI Taxonomy" id="760117"/>
    <lineage>
        <taxon>Bacteria</taxon>
        <taxon>Pseudomonadati</taxon>
        <taxon>Pseudomonadota</taxon>
        <taxon>Betaproteobacteria</taxon>
        <taxon>Burkholderiales</taxon>
        <taxon>Oxalobacteraceae</taxon>
        <taxon>Telluria group</taxon>
        <taxon>Massilia</taxon>
    </lineage>
</organism>
<dbReference type="Gene3D" id="3.60.20.10">
    <property type="entry name" value="Glutamine Phosphoribosylpyrophosphate, subunit 1, domain 1"/>
    <property type="match status" value="1"/>
</dbReference>
<dbReference type="PANTHER" id="PTHR34218:SF3">
    <property type="entry name" value="ACYL-HOMOSERINE LACTONE ACYLASE PVDQ"/>
    <property type="match status" value="1"/>
</dbReference>
<dbReference type="EMBL" id="JBHLWP010000009">
    <property type="protein sequence ID" value="MFC0251694.1"/>
    <property type="molecule type" value="Genomic_DNA"/>
</dbReference>
<keyword evidence="2 5" id="KW-0732">Signal</keyword>
<evidence type="ECO:0000256" key="2">
    <source>
        <dbReference type="ARBA" id="ARBA00022729"/>
    </source>
</evidence>
<dbReference type="Gene3D" id="2.30.120.10">
    <property type="match status" value="1"/>
</dbReference>
<dbReference type="Proteomes" id="UP001589773">
    <property type="component" value="Unassembled WGS sequence"/>
</dbReference>
<keyword evidence="7" id="KW-1185">Reference proteome</keyword>
<dbReference type="Gene3D" id="1.10.1400.10">
    <property type="match status" value="1"/>
</dbReference>
<evidence type="ECO:0000256" key="3">
    <source>
        <dbReference type="ARBA" id="ARBA00022801"/>
    </source>
</evidence>
<protein>
    <submittedName>
        <fullName evidence="6">Penicillin acylase family protein</fullName>
    </submittedName>
</protein>
<name>A0ABV6FDU7_9BURK</name>
<dbReference type="InterPro" id="IPR002692">
    <property type="entry name" value="S45"/>
</dbReference>
<comment type="similarity">
    <text evidence="1">Belongs to the peptidase S45 family.</text>
</comment>
<keyword evidence="4" id="KW-0865">Zymogen</keyword>
<evidence type="ECO:0000256" key="1">
    <source>
        <dbReference type="ARBA" id="ARBA00006586"/>
    </source>
</evidence>
<dbReference type="InterPro" id="IPR043147">
    <property type="entry name" value="Penicillin_amidase_A-knob"/>
</dbReference>
<keyword evidence="3" id="KW-0378">Hydrolase</keyword>
<sequence>MFIPRHILPFALAGAFGAAFPMAAVARDAAPEAVPEAAPAVNQAARQAPGAAELARWKKTAARVTIMRDKWGIPHVFGKTDADAVFGLLYAQAEDDFNRVELNYINAMGRLAEVEGEKEIWRDLRMKMYIQPSDMQAKYAASPAWLKALMNAFADGLNYYLHTHPEVKPKLITRFEPWMALSFSEGSIGGDIESIDLKELERFYGKRPQATPRDTAALANGHDAEPRGSNGFAIAPKLSASGNALLLINPHTSFYFRPEVHMVSEEGLNAYGAVTWGQFFIYQGFNDKTGWMHTSGGGDVIDEYLETVVEKGGKFFYKYGKQERQVKAVPVTLPYKTPSGAMASKTITAYFTHHGPIVREEAGKWVSVKMMDEPLKALTQSYTRTKARDYDAFYKAMELRTNSSNNTVYADAKGNIAYFHGNFIPKRDPRFDWTKPVDGSNPATEWQGLHQIKETITLFNPASGYISNTNNWPFSASGASSPKRQDYPDYMWSLPENARGRHAERVLKDAKGFTLDSLIAAAYDSHLTAFEPLLPQLLADYDALPASDARKAALAGQVAALRAWDLRYGVASVPTSLAIYWGQDMVAQHAQRARAANVPTVDFITNSLNPQERLASLQRASDKLVADFGTWQTPWGEINRFQRISGDIDQQYDDSKPSWPVAFASANWGSLASFGMVAKQKTKRIYGDRGNSFVAVVEFGPKVRAKSILAGGNSSNPASKHFADQAEMYSRGEFKDVLFYKEDIEQHLERKYHPGE</sequence>
<proteinExistence type="inferred from homology"/>
<gene>
    <name evidence="6" type="ORF">ACFFJK_07315</name>
</gene>
<evidence type="ECO:0000313" key="7">
    <source>
        <dbReference type="Proteomes" id="UP001589773"/>
    </source>
</evidence>
<accession>A0ABV6FDU7</accession>
<evidence type="ECO:0000256" key="4">
    <source>
        <dbReference type="ARBA" id="ARBA00023145"/>
    </source>
</evidence>
<reference evidence="6 7" key="1">
    <citation type="submission" date="2024-09" db="EMBL/GenBank/DDBJ databases">
        <authorList>
            <person name="Sun Q."/>
            <person name="Mori K."/>
        </authorList>
    </citation>
    <scope>NUCLEOTIDE SEQUENCE [LARGE SCALE GENOMIC DNA]</scope>
    <source>
        <strain evidence="6 7">CCM 7792</strain>
    </source>
</reference>
<evidence type="ECO:0000256" key="5">
    <source>
        <dbReference type="SAM" id="SignalP"/>
    </source>
</evidence>
<dbReference type="Gene3D" id="1.10.439.10">
    <property type="entry name" value="Penicillin Amidohydrolase, domain 1"/>
    <property type="match status" value="1"/>
</dbReference>
<dbReference type="SUPFAM" id="SSF56235">
    <property type="entry name" value="N-terminal nucleophile aminohydrolases (Ntn hydrolases)"/>
    <property type="match status" value="1"/>
</dbReference>
<evidence type="ECO:0000313" key="6">
    <source>
        <dbReference type="EMBL" id="MFC0251694.1"/>
    </source>
</evidence>